<evidence type="ECO:0000256" key="5">
    <source>
        <dbReference type="ARBA" id="ARBA00047778"/>
    </source>
</evidence>
<dbReference type="InterPro" id="IPR017951">
    <property type="entry name" value="Urease_asu_c"/>
</dbReference>
<dbReference type="GO" id="GO:0009039">
    <property type="term" value="F:urease activity"/>
    <property type="evidence" value="ECO:0007669"/>
    <property type="project" value="UniProtKB-UniRule"/>
</dbReference>
<evidence type="ECO:0000256" key="1">
    <source>
        <dbReference type="ARBA" id="ARBA00004897"/>
    </source>
</evidence>
<dbReference type="InterPro" id="IPR017950">
    <property type="entry name" value="Urease_AS"/>
</dbReference>
<dbReference type="CDD" id="cd00375">
    <property type="entry name" value="Urease_alpha"/>
    <property type="match status" value="1"/>
</dbReference>
<dbReference type="PROSITE" id="PS51368">
    <property type="entry name" value="UREASE_3"/>
    <property type="match status" value="1"/>
</dbReference>
<comment type="subcellular location">
    <subcellularLocation>
        <location evidence="6 11">Cytoplasm</location>
    </subcellularLocation>
</comment>
<evidence type="ECO:0000259" key="15">
    <source>
        <dbReference type="PROSITE" id="PS51368"/>
    </source>
</evidence>
<dbReference type="EMBL" id="FOHX01000001">
    <property type="protein sequence ID" value="SES72734.1"/>
    <property type="molecule type" value="Genomic_DNA"/>
</dbReference>
<evidence type="ECO:0000256" key="6">
    <source>
        <dbReference type="HAMAP-Rule" id="MF_01953"/>
    </source>
</evidence>
<feature type="binding site" evidence="6 9">
    <location>
        <position position="367"/>
    </location>
    <ligand>
        <name>Ni(2+)</name>
        <dbReference type="ChEBI" id="CHEBI:49786"/>
        <label>1</label>
    </ligand>
</feature>
<feature type="domain" description="Urease" evidence="15">
    <location>
        <begin position="136"/>
        <end position="574"/>
    </location>
</feature>
<keyword evidence="3 6" id="KW-0479">Metal-binding</keyword>
<feature type="binding site" description="via carbamate group" evidence="6 9">
    <location>
        <position position="224"/>
    </location>
    <ligand>
        <name>Ni(2+)</name>
        <dbReference type="ChEBI" id="CHEBI:49786"/>
        <label>1</label>
    </ligand>
</feature>
<sequence>MATMSRKQYGSMFGPTVGDRIRLADTNLVIEVEKDHTAGHYGDEAVYGGGKTVRDGMSADPLSQNATIALDLVITNAVVLDPILGVVKGDIGIKDGKIVGIGKAGNPHTQNGVDRRLVIGVGTEVLAGEHMIATPGAIDPHVHLIAPQQAQAALTNGITTLIGGGTGPTDGTRGTTCTPGPWNIGRILQAVEALPVNIGVMAKGNSSLPGSLAEQIEAGACVLKVHEDWGSTPSVVDCALRVADDYDVQVALHSDSLNEAGYLEDTISAIDGRAIHTFHTEGAGGGHAPDLIRIAGEPNALPSSTNPTLPYTINSVDELLDMVMVCHHLSHDIPEDVSFADSRVRAETIAAETVLQDMGVISMFSSDSQAMGRVGETFTRAFQTAHHCKDQRGKLPEDSERNDNQRVLRYLAKLTINPARTVGIAETVGSLEDGKLADIVLWPFTSFGAKPAVVVKGGLINWAQMGDPNASLPTPQPVYYRPMFGAMGMAQRKSNVTFLPDAAIAAGVPDRLGLQRLIARVRHTRTVDKRHMVRNSALPKITVDPETFKVTVDGEHATIAPAEELPLNHLFFLA</sequence>
<evidence type="ECO:0000259" key="14">
    <source>
        <dbReference type="PROSITE" id="PS50206"/>
    </source>
</evidence>
<dbReference type="Proteomes" id="UP000199361">
    <property type="component" value="Unassembled WGS sequence"/>
</dbReference>
<feature type="binding site" evidence="6 9">
    <location>
        <position position="279"/>
    </location>
    <ligand>
        <name>Ni(2+)</name>
        <dbReference type="ChEBI" id="CHEBI:49786"/>
        <label>2</label>
    </ligand>
</feature>
<evidence type="ECO:0000256" key="12">
    <source>
        <dbReference type="RuleBase" id="RU000510"/>
    </source>
</evidence>
<dbReference type="GO" id="GO:0005737">
    <property type="term" value="C:cytoplasm"/>
    <property type="evidence" value="ECO:0007669"/>
    <property type="project" value="UniProtKB-SubCell"/>
</dbReference>
<comment type="PTM">
    <text evidence="8">Carbamylation allows a single lysine to coordinate two nickel ions.</text>
</comment>
<name>A0A1H9YVN5_9ACTN</name>
<dbReference type="Gene3D" id="3.20.20.140">
    <property type="entry name" value="Metal-dependent hydrolases"/>
    <property type="match status" value="1"/>
</dbReference>
<dbReference type="PROSITE" id="PS50206">
    <property type="entry name" value="RHODANESE_3"/>
    <property type="match status" value="1"/>
</dbReference>
<dbReference type="InterPro" id="IPR011612">
    <property type="entry name" value="Urease_alpha_N_dom"/>
</dbReference>
<evidence type="ECO:0000256" key="11">
    <source>
        <dbReference type="PROSITE-ProRule" id="PRU00700"/>
    </source>
</evidence>
<dbReference type="PANTHER" id="PTHR43440:SF1">
    <property type="entry name" value="UREASE"/>
    <property type="match status" value="1"/>
</dbReference>
<keyword evidence="2 6" id="KW-0533">Nickel</keyword>
<evidence type="ECO:0000256" key="13">
    <source>
        <dbReference type="RuleBase" id="RU004158"/>
    </source>
</evidence>
<feature type="binding site" evidence="6 9">
    <location>
        <position position="143"/>
    </location>
    <ligand>
        <name>Ni(2+)</name>
        <dbReference type="ChEBI" id="CHEBI:49786"/>
        <label>1</label>
    </ligand>
</feature>
<reference evidence="16 17" key="1">
    <citation type="submission" date="2016-10" db="EMBL/GenBank/DDBJ databases">
        <authorList>
            <person name="de Groot N.N."/>
        </authorList>
    </citation>
    <scope>NUCLEOTIDE SEQUENCE [LARGE SCALE GENOMIC DNA]</scope>
    <source>
        <strain evidence="16 17">CGMCC 4.5598</strain>
    </source>
</reference>
<accession>A0A1H9YVN5</accession>
<evidence type="ECO:0000256" key="7">
    <source>
        <dbReference type="NCBIfam" id="TIGR01792"/>
    </source>
</evidence>
<keyword evidence="6 11" id="KW-0963">Cytoplasm</keyword>
<dbReference type="STRING" id="568860.SAMN05421811_101172"/>
<comment type="pathway">
    <text evidence="1 6">Nitrogen metabolism; urea degradation; CO(2) and NH(3) from urea (urease route): step 1/1.</text>
</comment>
<evidence type="ECO:0000256" key="4">
    <source>
        <dbReference type="ARBA" id="ARBA00022801"/>
    </source>
</evidence>
<feature type="active site" description="Proton donor" evidence="6 10">
    <location>
        <position position="327"/>
    </location>
</feature>
<evidence type="ECO:0000256" key="10">
    <source>
        <dbReference type="PIRSR" id="PIRSR611612-52"/>
    </source>
</evidence>
<keyword evidence="17" id="KW-1185">Reference proteome</keyword>
<comment type="cofactor">
    <cofactor evidence="6 9 12">
        <name>Ni cation</name>
        <dbReference type="ChEBI" id="CHEBI:25516"/>
    </cofactor>
    <text evidence="6 9 12">Binds 2 nickel ions per subunit.</text>
</comment>
<dbReference type="SUPFAM" id="SSF51338">
    <property type="entry name" value="Composite domain of metallo-dependent hydrolases"/>
    <property type="match status" value="2"/>
</dbReference>
<dbReference type="InterPro" id="IPR006680">
    <property type="entry name" value="Amidohydro-rel"/>
</dbReference>
<dbReference type="UniPathway" id="UPA00258">
    <property type="reaction ID" value="UER00370"/>
</dbReference>
<keyword evidence="4 6" id="KW-0378">Hydrolase</keyword>
<dbReference type="InterPro" id="IPR050112">
    <property type="entry name" value="Urease_alpha_subunit"/>
</dbReference>
<evidence type="ECO:0000256" key="3">
    <source>
        <dbReference type="ARBA" id="ARBA00022723"/>
    </source>
</evidence>
<dbReference type="InterPro" id="IPR032466">
    <property type="entry name" value="Metal_Hydrolase"/>
</dbReference>
<dbReference type="InterPro" id="IPR005848">
    <property type="entry name" value="Urease_asu"/>
</dbReference>
<dbReference type="EC" id="3.5.1.5" evidence="6 7"/>
<protein>
    <recommendedName>
        <fullName evidence="6 7">Urease subunit alpha</fullName>
        <ecNumber evidence="6 7">3.5.1.5</ecNumber>
    </recommendedName>
    <alternativeName>
        <fullName evidence="6">Urea amidohydrolase subunit alpha</fullName>
    </alternativeName>
</protein>
<dbReference type="GO" id="GO:0016151">
    <property type="term" value="F:nickel cation binding"/>
    <property type="evidence" value="ECO:0007669"/>
    <property type="project" value="UniProtKB-UniRule"/>
</dbReference>
<dbReference type="RefSeq" id="WP_091075550.1">
    <property type="nucleotide sequence ID" value="NZ_FOHX01000001.1"/>
</dbReference>
<dbReference type="PANTHER" id="PTHR43440">
    <property type="entry name" value="UREASE"/>
    <property type="match status" value="1"/>
</dbReference>
<comment type="PTM">
    <text evidence="6">Carboxylation allows a single lysine to coordinate two nickel ions.</text>
</comment>
<dbReference type="OrthoDB" id="9802793at2"/>
<dbReference type="GO" id="GO:0043419">
    <property type="term" value="P:urea catabolic process"/>
    <property type="evidence" value="ECO:0007669"/>
    <property type="project" value="UniProtKB-UniRule"/>
</dbReference>
<dbReference type="Gene3D" id="2.30.40.10">
    <property type="entry name" value="Urease, subunit C, domain 1"/>
    <property type="match status" value="1"/>
</dbReference>
<comment type="subunit">
    <text evidence="6">Heterotrimer of UreA (gamma), UreB (beta) and UreC (alpha) subunits. Three heterotrimers associate to form the active enzyme.</text>
</comment>
<gene>
    <name evidence="6" type="primary">ureC</name>
    <name evidence="16" type="ORF">SAMN05421811_101172</name>
</gene>
<comment type="similarity">
    <text evidence="6 13">Belongs to the metallo-dependent hydrolases superfamily. Urease alpha subunit family.</text>
</comment>
<dbReference type="NCBIfam" id="NF009686">
    <property type="entry name" value="PRK13207.1"/>
    <property type="match status" value="1"/>
</dbReference>
<feature type="binding site" description="via carbamate group" evidence="6 9">
    <location>
        <position position="224"/>
    </location>
    <ligand>
        <name>Ni(2+)</name>
        <dbReference type="ChEBI" id="CHEBI:49786"/>
        <label>2</label>
    </ligand>
</feature>
<evidence type="ECO:0000256" key="2">
    <source>
        <dbReference type="ARBA" id="ARBA00022596"/>
    </source>
</evidence>
<dbReference type="AlphaFoldDB" id="A0A1H9YVN5"/>
<dbReference type="NCBIfam" id="TIGR01792">
    <property type="entry name" value="urease_alph"/>
    <property type="match status" value="1"/>
</dbReference>
<dbReference type="Pfam" id="PF01979">
    <property type="entry name" value="Amidohydro_1"/>
    <property type="match status" value="1"/>
</dbReference>
<evidence type="ECO:0000313" key="16">
    <source>
        <dbReference type="EMBL" id="SES72734.1"/>
    </source>
</evidence>
<feature type="modified residue" description="N6-carboxylysine" evidence="6 8">
    <location>
        <position position="224"/>
    </location>
</feature>
<feature type="binding site" evidence="6 11">
    <location>
        <position position="226"/>
    </location>
    <ligand>
        <name>substrate</name>
    </ligand>
</feature>
<dbReference type="SUPFAM" id="SSF51556">
    <property type="entry name" value="Metallo-dependent hydrolases"/>
    <property type="match status" value="1"/>
</dbReference>
<dbReference type="HAMAP" id="MF_01953">
    <property type="entry name" value="Urease_alpha"/>
    <property type="match status" value="1"/>
</dbReference>
<feature type="binding site" evidence="6 9">
    <location>
        <position position="253"/>
    </location>
    <ligand>
        <name>Ni(2+)</name>
        <dbReference type="ChEBI" id="CHEBI:49786"/>
        <label>2</label>
    </ligand>
</feature>
<dbReference type="InterPro" id="IPR011059">
    <property type="entry name" value="Metal-dep_hydrolase_composite"/>
</dbReference>
<comment type="catalytic activity">
    <reaction evidence="5 6 12">
        <text>urea + 2 H2O + H(+) = hydrogencarbonate + 2 NH4(+)</text>
        <dbReference type="Rhea" id="RHEA:20557"/>
        <dbReference type="ChEBI" id="CHEBI:15377"/>
        <dbReference type="ChEBI" id="CHEBI:15378"/>
        <dbReference type="ChEBI" id="CHEBI:16199"/>
        <dbReference type="ChEBI" id="CHEBI:17544"/>
        <dbReference type="ChEBI" id="CHEBI:28938"/>
        <dbReference type="EC" id="3.5.1.5"/>
    </reaction>
</comment>
<dbReference type="PRINTS" id="PR01752">
    <property type="entry name" value="UREASE"/>
</dbReference>
<dbReference type="InterPro" id="IPR001763">
    <property type="entry name" value="Rhodanese-like_dom"/>
</dbReference>
<evidence type="ECO:0000256" key="9">
    <source>
        <dbReference type="PIRSR" id="PIRSR611612-51"/>
    </source>
</evidence>
<proteinExistence type="inferred from homology"/>
<dbReference type="Pfam" id="PF00449">
    <property type="entry name" value="Urease_alpha"/>
    <property type="match status" value="1"/>
</dbReference>
<evidence type="ECO:0000313" key="17">
    <source>
        <dbReference type="Proteomes" id="UP000199361"/>
    </source>
</evidence>
<evidence type="ECO:0000256" key="8">
    <source>
        <dbReference type="PIRSR" id="PIRSR611612-50"/>
    </source>
</evidence>
<feature type="binding site" evidence="6 9">
    <location>
        <position position="141"/>
    </location>
    <ligand>
        <name>Ni(2+)</name>
        <dbReference type="ChEBI" id="CHEBI:49786"/>
        <label>1</label>
    </ligand>
</feature>
<organism evidence="16 17">
    <name type="scientific">Nonomuraea wenchangensis</name>
    <dbReference type="NCBI Taxonomy" id="568860"/>
    <lineage>
        <taxon>Bacteria</taxon>
        <taxon>Bacillati</taxon>
        <taxon>Actinomycetota</taxon>
        <taxon>Actinomycetes</taxon>
        <taxon>Streptosporangiales</taxon>
        <taxon>Streptosporangiaceae</taxon>
        <taxon>Nonomuraea</taxon>
    </lineage>
</organism>
<dbReference type="PROSITE" id="PS00145">
    <property type="entry name" value="UREASE_2"/>
    <property type="match status" value="1"/>
</dbReference>
<feature type="domain" description="Rhodanese" evidence="14">
    <location>
        <begin position="434"/>
        <end position="471"/>
    </location>
</feature>